<feature type="region of interest" description="Disordered" evidence="1">
    <location>
        <begin position="490"/>
        <end position="586"/>
    </location>
</feature>
<feature type="compositionally biased region" description="Polar residues" evidence="1">
    <location>
        <begin position="553"/>
        <end position="568"/>
    </location>
</feature>
<feature type="region of interest" description="Disordered" evidence="1">
    <location>
        <begin position="1016"/>
        <end position="1050"/>
    </location>
</feature>
<feature type="region of interest" description="Disordered" evidence="1">
    <location>
        <begin position="245"/>
        <end position="266"/>
    </location>
</feature>
<feature type="region of interest" description="Disordered" evidence="1">
    <location>
        <begin position="279"/>
        <end position="306"/>
    </location>
</feature>
<proteinExistence type="predicted"/>
<feature type="region of interest" description="Disordered" evidence="1">
    <location>
        <begin position="774"/>
        <end position="793"/>
    </location>
</feature>
<accession>A0A5E4MGZ5</accession>
<feature type="compositionally biased region" description="Basic and acidic residues" evidence="1">
    <location>
        <begin position="569"/>
        <end position="585"/>
    </location>
</feature>
<feature type="compositionally biased region" description="Polar residues" evidence="1">
    <location>
        <begin position="1213"/>
        <end position="1224"/>
    </location>
</feature>
<feature type="compositionally biased region" description="Basic and acidic residues" evidence="1">
    <location>
        <begin position="283"/>
        <end position="299"/>
    </location>
</feature>
<protein>
    <submittedName>
        <fullName evidence="2">Uncharacterized protein</fullName>
    </submittedName>
</protein>
<feature type="compositionally biased region" description="Basic and acidic residues" evidence="1">
    <location>
        <begin position="523"/>
        <end position="535"/>
    </location>
</feature>
<keyword evidence="3" id="KW-1185">Reference proteome</keyword>
<feature type="region of interest" description="Disordered" evidence="1">
    <location>
        <begin position="351"/>
        <end position="372"/>
    </location>
</feature>
<feature type="compositionally biased region" description="Polar residues" evidence="1">
    <location>
        <begin position="1030"/>
        <end position="1050"/>
    </location>
</feature>
<evidence type="ECO:0000313" key="2">
    <source>
        <dbReference type="EMBL" id="VVC30637.1"/>
    </source>
</evidence>
<dbReference type="Proteomes" id="UP000325440">
    <property type="component" value="Unassembled WGS sequence"/>
</dbReference>
<sequence>MEDSPDEFSCRSYSWDIINEIDKLLEECESDTEDMDVVKPNDLVPASTVNITHHSPVRKNEVEFIGKKRAIFELLEDHEEYGVYEHNPEEYNWTVFYKTLPPGEHHKNIKKEPGTETINGYSTTDQQIKVKIEPDIAESNDLSRILNNTNTNPEHSVEDDEIMGNLWETPLFSNQTSTPQTNKYSQTDIQKNCIKDFTFKIFPLSDKTSACPTNLIPTYSQISKPEIHRDQNVLKQSYSDKGLTFNKNVDPKYSQISQPEIPRDQNVLKQSYSDKGLTFNKNVDPKYSKINKPETHRDQNVVSKQSYSDKGLTFTKNVVPKYSQISKPETYRDQYKPEICKDQNVLKQSYSDKELTSNKNYDPKYSQISEPETYRDQNVVLKQSYSDKGLTFNKNVDPKYSQISKPEICKDQNVLKQSYSDKELTSNKNYDPKYSQISEPETYRDQNVVLKQSYSDKGLTFNKNVDPKYSQISKPEIHTDQNVLKQSYSDKGLTFNKNDDPEYSQISEPEIHRDQNVVLEQSYSDKELTSNKNDDPEYSQISEPEIHRDQNVVLEQSYSDKGITSNKNVDPKHSPISKPETRRDQNVVLEQSYADKGLTSNKNVDPEYSQITIPEIRRDQNVVSKQLYSDKGLTSKKSVDSEYSQISKPEICKDQNVLLKQSYSDKGLTSNKNVDPEYSQNYNLENFNKDKDTSWKTSTSWNNSNPEYSGNYNYKDDCVDRVRKYVYSCSFEINLDTKTNSEFIKWNHHKQHNSSFGSYKQPIRNHQNTYRTPFRKIERGPPGGNKNNKNDFRKTSKKKFQGNIPNIQCLPLNQLRGFNSKSNETFTGDFKISENNQFGNCITYERIDSEKKNLNTGTNNSKNSTFIPESVPDCTFNSFQQHNFPFITTNKSSDTSTKDIANSSLWHGHQNDSEIQNLSTGTNNSKTSTFIPENVPDDTFNNFQQNFPFITTNKSLDTSTKDIGNSSLWHGHQNDNEIQNLNRKCSFIPESVPDYTFNNFQQQNFQFTSSHTSTRDITNSSLWHGHTNDNEIQNLHTGTNNSSSSQFLPESVSSHTFNNFQQNLPFTSTHKPSHTSTSDITNSSLWYGYKNDNEIQNLPTGTNNSSSCQFSQESVRDHSFNNFQQQNLSFTLPHKPSHTLTSDMHRPRHVFNPTDYNKQVLNNLSLWHEHKDDNEVQNLNTEKNNSNSSQFILGSVPDLTCNNFQQPKVPPFTLTNKSSHTSTSDMHRPRHIFDPTDFNKPKQHNQILNTSWTEHRNINNSWKHTDSTKSLYQYDAYSNNYDIIGTQQFYENQLYSNNYDIGRKEVMASQASDQNAMNVSVDDSSKKGISNNEYIIKDYLCPETLVGCTVKFSSRKLANTLIREKIEEILSTHGPLENSWWTPDDLYFITYKTRDLAQYVFKLYPKNTASSY</sequence>
<dbReference type="EMBL" id="CABPRJ010000528">
    <property type="protein sequence ID" value="VVC30637.1"/>
    <property type="molecule type" value="Genomic_DNA"/>
</dbReference>
<reference evidence="2 3" key="1">
    <citation type="submission" date="2019-08" db="EMBL/GenBank/DDBJ databases">
        <authorList>
            <person name="Alioto T."/>
            <person name="Alioto T."/>
            <person name="Gomez Garrido J."/>
        </authorList>
    </citation>
    <scope>NUCLEOTIDE SEQUENCE [LARGE SCALE GENOMIC DNA]</scope>
</reference>
<evidence type="ECO:0000256" key="1">
    <source>
        <dbReference type="SAM" id="MobiDB-lite"/>
    </source>
</evidence>
<name>A0A5E4MGZ5_9HEMI</name>
<gene>
    <name evidence="2" type="ORF">CINCED_3A015707</name>
</gene>
<dbReference type="OrthoDB" id="6614685at2759"/>
<feature type="region of interest" description="Disordered" evidence="1">
    <location>
        <begin position="1210"/>
        <end position="1229"/>
    </location>
</feature>
<organism evidence="2 3">
    <name type="scientific">Cinara cedri</name>
    <dbReference type="NCBI Taxonomy" id="506608"/>
    <lineage>
        <taxon>Eukaryota</taxon>
        <taxon>Metazoa</taxon>
        <taxon>Ecdysozoa</taxon>
        <taxon>Arthropoda</taxon>
        <taxon>Hexapoda</taxon>
        <taxon>Insecta</taxon>
        <taxon>Pterygota</taxon>
        <taxon>Neoptera</taxon>
        <taxon>Paraneoptera</taxon>
        <taxon>Hemiptera</taxon>
        <taxon>Sternorrhyncha</taxon>
        <taxon>Aphidomorpha</taxon>
        <taxon>Aphidoidea</taxon>
        <taxon>Aphididae</taxon>
        <taxon>Lachninae</taxon>
        <taxon>Cinara</taxon>
    </lineage>
</organism>
<evidence type="ECO:0000313" key="3">
    <source>
        <dbReference type="Proteomes" id="UP000325440"/>
    </source>
</evidence>